<protein>
    <recommendedName>
        <fullName evidence="1">DUF58 domain-containing protein</fullName>
    </recommendedName>
</protein>
<dbReference type="PANTHER" id="PTHR34351:SF2">
    <property type="entry name" value="DUF58 DOMAIN-CONTAINING PROTEIN"/>
    <property type="match status" value="1"/>
</dbReference>
<gene>
    <name evidence="2" type="ORF">acsn021_10430</name>
</gene>
<evidence type="ECO:0000313" key="3">
    <source>
        <dbReference type="Proteomes" id="UP000515561"/>
    </source>
</evidence>
<dbReference type="InterPro" id="IPR002881">
    <property type="entry name" value="DUF58"/>
</dbReference>
<dbReference type="AlphaFoldDB" id="A0A6S6QS82"/>
<dbReference type="EMBL" id="AP023367">
    <property type="protein sequence ID" value="BCJ93474.1"/>
    <property type="molecule type" value="Genomic_DNA"/>
</dbReference>
<evidence type="ECO:0000313" key="2">
    <source>
        <dbReference type="EMBL" id="BCJ93474.1"/>
    </source>
</evidence>
<dbReference type="Pfam" id="PF01882">
    <property type="entry name" value="DUF58"/>
    <property type="match status" value="1"/>
</dbReference>
<accession>A0A6S6QS82</accession>
<keyword evidence="3" id="KW-1185">Reference proteome</keyword>
<dbReference type="RefSeq" id="WP_184090743.1">
    <property type="nucleotide sequence ID" value="NZ_AP023367.1"/>
</dbReference>
<evidence type="ECO:0000259" key="1">
    <source>
        <dbReference type="Pfam" id="PF01882"/>
    </source>
</evidence>
<organism evidence="2 3">
    <name type="scientific">Anaerocolumna cellulosilytica</name>
    <dbReference type="NCBI Taxonomy" id="433286"/>
    <lineage>
        <taxon>Bacteria</taxon>
        <taxon>Bacillati</taxon>
        <taxon>Bacillota</taxon>
        <taxon>Clostridia</taxon>
        <taxon>Lachnospirales</taxon>
        <taxon>Lachnospiraceae</taxon>
        <taxon>Anaerocolumna</taxon>
    </lineage>
</organism>
<reference evidence="2 3" key="1">
    <citation type="journal article" date="2016" name="Int. J. Syst. Evol. Microbiol.">
        <title>Descriptions of Anaerotaenia torta gen. nov., sp. nov. and Anaerocolumna cellulosilytica gen. nov., sp. nov. isolated from a methanogenic reactor of cattle waste.</title>
        <authorList>
            <person name="Uek A."/>
            <person name="Ohtaki Y."/>
            <person name="Kaku N."/>
            <person name="Ueki K."/>
        </authorList>
    </citation>
    <scope>NUCLEOTIDE SEQUENCE [LARGE SCALE GENOMIC DNA]</scope>
    <source>
        <strain evidence="2 3">SN021</strain>
    </source>
</reference>
<name>A0A6S6QS82_9FIRM</name>
<dbReference type="Proteomes" id="UP000515561">
    <property type="component" value="Chromosome"/>
</dbReference>
<feature type="domain" description="DUF58" evidence="1">
    <location>
        <begin position="182"/>
        <end position="291"/>
    </location>
</feature>
<proteinExistence type="predicted"/>
<dbReference type="PANTHER" id="PTHR34351">
    <property type="entry name" value="SLR1927 PROTEIN-RELATED"/>
    <property type="match status" value="1"/>
</dbReference>
<sequence length="367" mass="42174">MVLIAALLGVFSLYFLQGRLYRKYWAKNLSTTIHFSKSIAVEGDENQLIETVINKKLLPLPLLKVKFMTSKDLEFMDGTNSTVTDNYYRNDLLPIMMYQKLTRTLPFVCSHRGYYNISSIELVCSDIFISFEGVLTKPANTSLYVYPKSVDANKLTPPFQKILGTLLTKRYLYEDPFEFRSIREYQFYDTLKSINWKASAKTGSYMVNVKDYTASQEVKILLNLEQESIWRYEDLEEESIRLTASLASSFMEQGIPISIATNGKDLVTKETVVLPAGSGSSHLNGLYEALSRIDTSLPKGSFVHTVWEDTPVDYLIIISYYQKEDLQELLLSLQRKKIDFTWIIPTNQELKVTARETLQPAIVEWKL</sequence>
<dbReference type="KEGG" id="acel:acsn021_10430"/>